<name>A0A7S3LJK4_9STRA</name>
<evidence type="ECO:0008006" key="3">
    <source>
        <dbReference type="Google" id="ProtNLM"/>
    </source>
</evidence>
<dbReference type="AlphaFoldDB" id="A0A7S3LJK4"/>
<dbReference type="EMBL" id="HBIN01001757">
    <property type="protein sequence ID" value="CAE0430743.1"/>
    <property type="molecule type" value="Transcribed_RNA"/>
</dbReference>
<dbReference type="SUPFAM" id="SSF82185">
    <property type="entry name" value="Histone H3 K4-specific methyltransferase SET7/9 N-terminal domain"/>
    <property type="match status" value="1"/>
</dbReference>
<accession>A0A7S3LJK4</accession>
<evidence type="ECO:0000256" key="1">
    <source>
        <dbReference type="ARBA" id="ARBA00022737"/>
    </source>
</evidence>
<keyword evidence="1" id="KW-0677">Repeat</keyword>
<evidence type="ECO:0000313" key="2">
    <source>
        <dbReference type="EMBL" id="CAE0430743.1"/>
    </source>
</evidence>
<dbReference type="InterPro" id="IPR003409">
    <property type="entry name" value="MORN"/>
</dbReference>
<dbReference type="PANTHER" id="PTHR43215:SF14">
    <property type="entry name" value="RADIAL SPOKE HEAD 1 HOMOLOG"/>
    <property type="match status" value="1"/>
</dbReference>
<dbReference type="SMART" id="SM00698">
    <property type="entry name" value="MORN"/>
    <property type="match status" value="4"/>
</dbReference>
<dbReference type="Gene3D" id="2.20.110.10">
    <property type="entry name" value="Histone H3 K4-specific methyltransferase SET7/9 N-terminal domain"/>
    <property type="match status" value="2"/>
</dbReference>
<protein>
    <recommendedName>
        <fullName evidence="3">MORN repeat-containing protein 5</fullName>
    </recommendedName>
</protein>
<reference evidence="2" key="1">
    <citation type="submission" date="2021-01" db="EMBL/GenBank/DDBJ databases">
        <authorList>
            <person name="Corre E."/>
            <person name="Pelletier E."/>
            <person name="Niang G."/>
            <person name="Scheremetjew M."/>
            <person name="Finn R."/>
            <person name="Kale V."/>
            <person name="Holt S."/>
            <person name="Cochrane G."/>
            <person name="Meng A."/>
            <person name="Brown T."/>
            <person name="Cohen L."/>
        </authorList>
    </citation>
    <scope>NUCLEOTIDE SEQUENCE</scope>
    <source>
        <strain evidence="2">GSBS06</strain>
    </source>
</reference>
<dbReference type="PANTHER" id="PTHR43215">
    <property type="entry name" value="RADIAL SPOKE HEAD 1 HOMOLOG"/>
    <property type="match status" value="1"/>
</dbReference>
<sequence>MKPGRHRRQAIAGPVLAKHQRKFIIHDVLLPVRNREKNRDARIQYSNGTKYFGETFRNKPHGYGVKMYANKDEYEGEWKFGLRHGTGVYQHTKKDKTYTGEWSSNKRDGTGSLIRRRLGNEMGIVGRWVDDRLHGKGTKSYVDGTIVLGVWENGELVRIVENTSPMCKFNGCIRPTDDSREFLQAGPEIIKEIVNTVEINEEND</sequence>
<dbReference type="Pfam" id="PF02493">
    <property type="entry name" value="MORN"/>
    <property type="match status" value="4"/>
</dbReference>
<gene>
    <name evidence="2" type="ORF">ASTO00021_LOCUS1102</name>
</gene>
<proteinExistence type="predicted"/>
<organism evidence="2">
    <name type="scientific">Aplanochytrium stocchinoi</name>
    <dbReference type="NCBI Taxonomy" id="215587"/>
    <lineage>
        <taxon>Eukaryota</taxon>
        <taxon>Sar</taxon>
        <taxon>Stramenopiles</taxon>
        <taxon>Bigyra</taxon>
        <taxon>Labyrinthulomycetes</taxon>
        <taxon>Thraustochytrida</taxon>
        <taxon>Thraustochytriidae</taxon>
        <taxon>Aplanochytrium</taxon>
    </lineage>
</organism>